<dbReference type="AlphaFoldDB" id="A0AAJ0G864"/>
<proteinExistence type="predicted"/>
<accession>A0AAJ0G864</accession>
<feature type="compositionally biased region" description="Basic and acidic residues" evidence="1">
    <location>
        <begin position="54"/>
        <end position="65"/>
    </location>
</feature>
<feature type="compositionally biased region" description="Polar residues" evidence="1">
    <location>
        <begin position="66"/>
        <end position="91"/>
    </location>
</feature>
<gene>
    <name evidence="2" type="ORF">LTR09_005961</name>
</gene>
<dbReference type="EMBL" id="JAWDJX010000018">
    <property type="protein sequence ID" value="KAK3052897.1"/>
    <property type="molecule type" value="Genomic_DNA"/>
</dbReference>
<sequence>MDLSIRSADEAATVGRGLRLLESFQRRSATLPDSQVIGRSESPTLGPYNARSGISKDDARKDDRTGTSANRSRSSNKQGDHSAQSTTSGDPTTVLKEVWSKEQSPALSDAAIEATRRLGREHIIIRALTLIRLSAIRTLLNEVMEDFDSQPTLMPQNSSILPDAASRQTLKKSWQGVEEVVCKLLDCRLEKVMNLVTSASDTEPDSSWTRAAESIGLGVARDVDDGCRDLAKYWQTDRTS</sequence>
<feature type="region of interest" description="Disordered" evidence="1">
    <location>
        <begin position="29"/>
        <end position="91"/>
    </location>
</feature>
<keyword evidence="3" id="KW-1185">Reference proteome</keyword>
<name>A0AAJ0G864_9PEZI</name>
<comment type="caution">
    <text evidence="2">The sequence shown here is derived from an EMBL/GenBank/DDBJ whole genome shotgun (WGS) entry which is preliminary data.</text>
</comment>
<organism evidence="2 3">
    <name type="scientific">Extremus antarcticus</name>
    <dbReference type="NCBI Taxonomy" id="702011"/>
    <lineage>
        <taxon>Eukaryota</taxon>
        <taxon>Fungi</taxon>
        <taxon>Dikarya</taxon>
        <taxon>Ascomycota</taxon>
        <taxon>Pezizomycotina</taxon>
        <taxon>Dothideomycetes</taxon>
        <taxon>Dothideomycetidae</taxon>
        <taxon>Mycosphaerellales</taxon>
        <taxon>Extremaceae</taxon>
        <taxon>Extremus</taxon>
    </lineage>
</organism>
<protein>
    <submittedName>
        <fullName evidence="2">Uncharacterized protein</fullName>
    </submittedName>
</protein>
<evidence type="ECO:0000256" key="1">
    <source>
        <dbReference type="SAM" id="MobiDB-lite"/>
    </source>
</evidence>
<evidence type="ECO:0000313" key="3">
    <source>
        <dbReference type="Proteomes" id="UP001271007"/>
    </source>
</evidence>
<reference evidence="2" key="1">
    <citation type="submission" date="2023-04" db="EMBL/GenBank/DDBJ databases">
        <title>Black Yeasts Isolated from many extreme environments.</title>
        <authorList>
            <person name="Coleine C."/>
            <person name="Stajich J.E."/>
            <person name="Selbmann L."/>
        </authorList>
    </citation>
    <scope>NUCLEOTIDE SEQUENCE</scope>
    <source>
        <strain evidence="2">CCFEE 5312</strain>
    </source>
</reference>
<dbReference type="Proteomes" id="UP001271007">
    <property type="component" value="Unassembled WGS sequence"/>
</dbReference>
<evidence type="ECO:0000313" key="2">
    <source>
        <dbReference type="EMBL" id="KAK3052897.1"/>
    </source>
</evidence>